<name>A0ABU8AI14_9ACTN</name>
<keyword evidence="2" id="KW-1185">Reference proteome</keyword>
<reference evidence="1" key="1">
    <citation type="submission" date="2023-04" db="EMBL/GenBank/DDBJ databases">
        <title>Genomic diversity of scab-causing Streptomyces spp. in the province of Quebec, Canada.</title>
        <authorList>
            <person name="Biessy A."/>
            <person name="Cadieux M."/>
            <person name="Ciotola M."/>
            <person name="Filion M."/>
        </authorList>
    </citation>
    <scope>NUCLEOTIDE SEQUENCE</scope>
    <source>
        <strain evidence="1">B21-115</strain>
    </source>
</reference>
<dbReference type="EMBL" id="JARULZ010000001">
    <property type="protein sequence ID" value="MEH0633315.1"/>
    <property type="molecule type" value="Genomic_DNA"/>
</dbReference>
<dbReference type="SUPFAM" id="SSF48452">
    <property type="entry name" value="TPR-like"/>
    <property type="match status" value="1"/>
</dbReference>
<dbReference type="InterPro" id="IPR011990">
    <property type="entry name" value="TPR-like_helical_dom_sf"/>
</dbReference>
<evidence type="ECO:0000313" key="2">
    <source>
        <dbReference type="Proteomes" id="UP001310290"/>
    </source>
</evidence>
<sequence>MEKSEARKLIEQAYAAWDAEEWQRAADLYEQVLAHFPDEKPSAEWWYDAALAHKFLRDWDKAYELGVQAAARAPRGEGDPAFWNLGIAATVRRDWAVARDAWAGFGIRLPESESEGESEGAGGDEGEIHGRFGRACVRLDTDGAREVVWIDRLCPTRGRVLNVPVTGGRRFGEIVLHDGQPNGERVVDGTTYPVFDELLLFEPSDLPTFQVTVAAAEPGDLDALTTLFADHDFAAEPADTLTTHCACCSEGTLHKEPRPAHAGAQRVCLAAPEEDARRLLDRWAGEKAIGRSWSGLEAVA</sequence>
<organism evidence="1 2">
    <name type="scientific">Streptomyces bottropensis</name>
    <dbReference type="NCBI Taxonomy" id="42235"/>
    <lineage>
        <taxon>Bacteria</taxon>
        <taxon>Bacillati</taxon>
        <taxon>Actinomycetota</taxon>
        <taxon>Actinomycetes</taxon>
        <taxon>Kitasatosporales</taxon>
        <taxon>Streptomycetaceae</taxon>
        <taxon>Streptomyces</taxon>
    </lineage>
</organism>
<accession>A0ABU8AI14</accession>
<gene>
    <name evidence="1" type="ORF">QBA35_08015</name>
</gene>
<dbReference type="Gene3D" id="1.25.40.10">
    <property type="entry name" value="Tetratricopeptide repeat domain"/>
    <property type="match status" value="1"/>
</dbReference>
<dbReference type="Proteomes" id="UP001310290">
    <property type="component" value="Unassembled WGS sequence"/>
</dbReference>
<proteinExistence type="predicted"/>
<evidence type="ECO:0000313" key="1">
    <source>
        <dbReference type="EMBL" id="MEH0633315.1"/>
    </source>
</evidence>
<dbReference type="RefSeq" id="WP_334658128.1">
    <property type="nucleotide sequence ID" value="NZ_JARULZ010000001.1"/>
</dbReference>
<protein>
    <submittedName>
        <fullName evidence="1">Tetratricopeptide repeat protein</fullName>
    </submittedName>
</protein>
<comment type="caution">
    <text evidence="1">The sequence shown here is derived from an EMBL/GenBank/DDBJ whole genome shotgun (WGS) entry which is preliminary data.</text>
</comment>